<dbReference type="Proteomes" id="UP001050691">
    <property type="component" value="Unassembled WGS sequence"/>
</dbReference>
<gene>
    <name evidence="3" type="ORF">Clacol_006181</name>
</gene>
<keyword evidence="4" id="KW-1185">Reference proteome</keyword>
<reference evidence="3" key="1">
    <citation type="submission" date="2021-10" db="EMBL/GenBank/DDBJ databases">
        <title>De novo Genome Assembly of Clathrus columnatus (Basidiomycota, Fungi) Using Illumina and Nanopore Sequence Data.</title>
        <authorList>
            <person name="Ogiso-Tanaka E."/>
            <person name="Itagaki H."/>
            <person name="Hosoya T."/>
            <person name="Hosaka K."/>
        </authorList>
    </citation>
    <scope>NUCLEOTIDE SEQUENCE</scope>
    <source>
        <strain evidence="3">MO-923</strain>
    </source>
</reference>
<feature type="region of interest" description="Disordered" evidence="1">
    <location>
        <begin position="31"/>
        <end position="75"/>
    </location>
</feature>
<proteinExistence type="predicted"/>
<dbReference type="InterPro" id="IPR000210">
    <property type="entry name" value="BTB/POZ_dom"/>
</dbReference>
<dbReference type="PANTHER" id="PTHR47369:SF2">
    <property type="entry name" value="BTB_POZ DOMAIN-CONTAINING PROTEIN 2"/>
    <property type="match status" value="1"/>
</dbReference>
<evidence type="ECO:0000313" key="3">
    <source>
        <dbReference type="EMBL" id="GJJ11943.1"/>
    </source>
</evidence>
<dbReference type="AlphaFoldDB" id="A0AAV5AEK5"/>
<dbReference type="SUPFAM" id="SSF54695">
    <property type="entry name" value="POZ domain"/>
    <property type="match status" value="1"/>
</dbReference>
<feature type="compositionally biased region" description="Low complexity" evidence="1">
    <location>
        <begin position="266"/>
        <end position="281"/>
    </location>
</feature>
<evidence type="ECO:0000313" key="4">
    <source>
        <dbReference type="Proteomes" id="UP001050691"/>
    </source>
</evidence>
<protein>
    <recommendedName>
        <fullName evidence="2">BTB domain-containing protein</fullName>
    </recommendedName>
</protein>
<name>A0AAV5AEK5_9AGAM</name>
<dbReference type="EMBL" id="BPWL01000007">
    <property type="protein sequence ID" value="GJJ11943.1"/>
    <property type="molecule type" value="Genomic_DNA"/>
</dbReference>
<comment type="caution">
    <text evidence="3">The sequence shown here is derived from an EMBL/GenBank/DDBJ whole genome shotgun (WGS) entry which is preliminary data.</text>
</comment>
<feature type="region of interest" description="Disordered" evidence="1">
    <location>
        <begin position="262"/>
        <end position="287"/>
    </location>
</feature>
<dbReference type="InterPro" id="IPR011333">
    <property type="entry name" value="SKP1/BTB/POZ_sf"/>
</dbReference>
<feature type="domain" description="BTB" evidence="2">
    <location>
        <begin position="98"/>
        <end position="163"/>
    </location>
</feature>
<evidence type="ECO:0000256" key="1">
    <source>
        <dbReference type="SAM" id="MobiDB-lite"/>
    </source>
</evidence>
<organism evidence="3 4">
    <name type="scientific">Clathrus columnatus</name>
    <dbReference type="NCBI Taxonomy" id="1419009"/>
    <lineage>
        <taxon>Eukaryota</taxon>
        <taxon>Fungi</taxon>
        <taxon>Dikarya</taxon>
        <taxon>Basidiomycota</taxon>
        <taxon>Agaricomycotina</taxon>
        <taxon>Agaricomycetes</taxon>
        <taxon>Phallomycetidae</taxon>
        <taxon>Phallales</taxon>
        <taxon>Clathraceae</taxon>
        <taxon>Clathrus</taxon>
    </lineage>
</organism>
<dbReference type="PROSITE" id="PS50097">
    <property type="entry name" value="BTB"/>
    <property type="match status" value="1"/>
</dbReference>
<evidence type="ECO:0000259" key="2">
    <source>
        <dbReference type="PROSITE" id="PS50097"/>
    </source>
</evidence>
<dbReference type="SMART" id="SM00225">
    <property type="entry name" value="BTB"/>
    <property type="match status" value="1"/>
</dbReference>
<dbReference type="Gene3D" id="3.30.710.10">
    <property type="entry name" value="Potassium Channel Kv1.1, Chain A"/>
    <property type="match status" value="1"/>
</dbReference>
<dbReference type="PANTHER" id="PTHR47369">
    <property type="entry name" value="BTB/POZ DOMAIN-CONTAINING PROTEIN"/>
    <property type="match status" value="1"/>
</dbReference>
<accession>A0AAV5AEK5</accession>
<dbReference type="Pfam" id="PF00651">
    <property type="entry name" value="BTB"/>
    <property type="match status" value="1"/>
</dbReference>
<sequence length="496" mass="54926">MSYTHPNGNSSTVNGSKSHLVYGLSSPIESASSALGEQSDNHHHQGGGGGPSTLLVHSHSTHPPENGYHRTEYTSQPSHNEEIIDHLYHAGFQMGNYADTILNVHGRQYRLHAILLSRSPYLAHLMSTFSANTPIRNIYVSIESEPEVTEEGFAIALGYLYSSVSLELITPSNARAVLAAACFLGGLPDLCSYAYETCRDSISTETIEHWLRFVENIPPPPSEDGSSPSDIPTSVFGPYAAQLRADVLHFLITTLPHTLQAFPSTQNPQQQQQQQQPQPQQCVSNGGKSDGLETLLQIYTRVPFDMFKQAVESPDLPIGPDQARFQFAKSAVARRKATVGNRIEETVVLAFGGSSNSTSAVHVTRKVKKRPLVSRDQREVAIFDWTAGTHLGLLTIAGQRQIHMGQLVRQQINNVREFTSSVDGVKFEWRRTPAQDYELFAPSDCRIASYSQIACQTKWGTCHGLLRYTFKNRDSLLLEALLALCLNRWIDMNCSF</sequence>